<sequence>MHAMPSFADLHQATGSHFQLWISDEQALQAQLLAVTEGPAMSPRHQRYAAEFALPAGTVLPQALFRLSPPGEEGWLLMMTPVGPDSDGRPVLEAIFHVERPL</sequence>
<evidence type="ECO:0000313" key="3">
    <source>
        <dbReference type="Proteomes" id="UP000541770"/>
    </source>
</evidence>
<organism evidence="2 3">
    <name type="scientific">Pseudomonas mosselii</name>
    <dbReference type="NCBI Taxonomy" id="78327"/>
    <lineage>
        <taxon>Bacteria</taxon>
        <taxon>Pseudomonadati</taxon>
        <taxon>Pseudomonadota</taxon>
        <taxon>Gammaproteobacteria</taxon>
        <taxon>Pseudomonadales</taxon>
        <taxon>Pseudomonadaceae</taxon>
        <taxon>Pseudomonas</taxon>
    </lineage>
</organism>
<evidence type="ECO:0000259" key="1">
    <source>
        <dbReference type="Pfam" id="PF21880"/>
    </source>
</evidence>
<comment type="caution">
    <text evidence="2">The sequence shown here is derived from an EMBL/GenBank/DDBJ whole genome shotgun (WGS) entry which is preliminary data.</text>
</comment>
<gene>
    <name evidence="2" type="ORF">H4C75_17585</name>
</gene>
<dbReference type="RefSeq" id="WP_062362019.1">
    <property type="nucleotide sequence ID" value="NZ_BQIL01000013.1"/>
</dbReference>
<reference evidence="2 3" key="1">
    <citation type="submission" date="2020-07" db="EMBL/GenBank/DDBJ databases">
        <title>Diversity of carbapenemase encoding genes among Pseudomonas putida group clinical isolates in a tertiary Brazilian hospital.</title>
        <authorList>
            <person name="Alberto-Lei F."/>
            <person name="Nodari C.S."/>
            <person name="Streling A.P."/>
            <person name="Paulino J.T."/>
            <person name="Bessa-Neto F.O."/>
            <person name="Cayo R."/>
            <person name="Gales A.C."/>
        </authorList>
    </citation>
    <scope>NUCLEOTIDE SEQUENCE [LARGE SCALE GENOMIC DNA]</scope>
    <source>
        <strain evidence="2 3">14802</strain>
    </source>
</reference>
<accession>A0A7W2JWT4</accession>
<name>A0A7W2JWT4_9PSED</name>
<dbReference type="Proteomes" id="UP000541770">
    <property type="component" value="Unassembled WGS sequence"/>
</dbReference>
<protein>
    <recommendedName>
        <fullName evidence="1">DUF6916 domain-containing protein</fullName>
    </recommendedName>
</protein>
<proteinExistence type="predicted"/>
<dbReference type="EMBL" id="JACGDE010000012">
    <property type="protein sequence ID" value="MBA6066553.1"/>
    <property type="molecule type" value="Genomic_DNA"/>
</dbReference>
<evidence type="ECO:0000313" key="2">
    <source>
        <dbReference type="EMBL" id="MBA6066553.1"/>
    </source>
</evidence>
<dbReference type="InterPro" id="IPR054209">
    <property type="entry name" value="DUF6916"/>
</dbReference>
<dbReference type="Pfam" id="PF21880">
    <property type="entry name" value="DUF6916"/>
    <property type="match status" value="1"/>
</dbReference>
<feature type="domain" description="DUF6916" evidence="1">
    <location>
        <begin position="6"/>
        <end position="96"/>
    </location>
</feature>
<dbReference type="AlphaFoldDB" id="A0A7W2JWT4"/>